<sequence>MGTRLSHNLTVNDVEKLEVVCSRAWPPVVEEPLGQWRLRWAEGFTGRANSALAVGDAGRDAPTALAAVCDFAHARAIPPAVQVVEGSEQERAVAAAGWREQVEHAAGHRVSVLTGPLPSRPAPEADVLDEPTPQWWELTVGKPEPSVAERHVMATGKVGYGVVTADGVTAGAVRGAVVDGWLHVARLAVRPEFRRRGLATSVLYALAAWGRANGAQQWVLQVALDNTGALALYSALGCTEHHRYRYWGPGPRTCEDPQS</sequence>
<evidence type="ECO:0000313" key="4">
    <source>
        <dbReference type="EMBL" id="GAA3540362.1"/>
    </source>
</evidence>
<proteinExistence type="predicted"/>
<keyword evidence="5" id="KW-1185">Reference proteome</keyword>
<feature type="domain" description="N-acetyltransferase" evidence="3">
    <location>
        <begin position="117"/>
        <end position="259"/>
    </location>
</feature>
<dbReference type="InterPro" id="IPR000182">
    <property type="entry name" value="GNAT_dom"/>
</dbReference>
<evidence type="ECO:0000313" key="5">
    <source>
        <dbReference type="Proteomes" id="UP001500689"/>
    </source>
</evidence>
<name>A0ABP6VVF2_9PSEU</name>
<evidence type="ECO:0000256" key="2">
    <source>
        <dbReference type="ARBA" id="ARBA00023315"/>
    </source>
</evidence>
<organism evidence="4 5">
    <name type="scientific">Amycolatopsis ultiminotia</name>
    <dbReference type="NCBI Taxonomy" id="543629"/>
    <lineage>
        <taxon>Bacteria</taxon>
        <taxon>Bacillati</taxon>
        <taxon>Actinomycetota</taxon>
        <taxon>Actinomycetes</taxon>
        <taxon>Pseudonocardiales</taxon>
        <taxon>Pseudonocardiaceae</taxon>
        <taxon>Amycolatopsis</taxon>
    </lineage>
</organism>
<keyword evidence="2" id="KW-0012">Acyltransferase</keyword>
<evidence type="ECO:0000256" key="1">
    <source>
        <dbReference type="ARBA" id="ARBA00022679"/>
    </source>
</evidence>
<dbReference type="InterPro" id="IPR016181">
    <property type="entry name" value="Acyl_CoA_acyltransferase"/>
</dbReference>
<dbReference type="PANTHER" id="PTHR43877:SF2">
    <property type="entry name" value="AMINOALKYLPHOSPHONATE N-ACETYLTRANSFERASE-RELATED"/>
    <property type="match status" value="1"/>
</dbReference>
<protein>
    <submittedName>
        <fullName evidence="4">GNAT family N-acetyltransferase</fullName>
    </submittedName>
</protein>
<dbReference type="EMBL" id="BAAAZN010000004">
    <property type="protein sequence ID" value="GAA3540362.1"/>
    <property type="molecule type" value="Genomic_DNA"/>
</dbReference>
<dbReference type="PROSITE" id="PS51186">
    <property type="entry name" value="GNAT"/>
    <property type="match status" value="1"/>
</dbReference>
<dbReference type="InterPro" id="IPR056935">
    <property type="entry name" value="Rv0428c-like_C"/>
</dbReference>
<keyword evidence="1" id="KW-0808">Transferase</keyword>
<evidence type="ECO:0000259" key="3">
    <source>
        <dbReference type="PROSITE" id="PS51186"/>
    </source>
</evidence>
<dbReference type="PANTHER" id="PTHR43877">
    <property type="entry name" value="AMINOALKYLPHOSPHONATE N-ACETYLTRANSFERASE-RELATED-RELATED"/>
    <property type="match status" value="1"/>
</dbReference>
<dbReference type="InterPro" id="IPR050832">
    <property type="entry name" value="Bact_Acetyltransf"/>
</dbReference>
<reference evidence="5" key="1">
    <citation type="journal article" date="2019" name="Int. J. Syst. Evol. Microbiol.">
        <title>The Global Catalogue of Microorganisms (GCM) 10K type strain sequencing project: providing services to taxonomists for standard genome sequencing and annotation.</title>
        <authorList>
            <consortium name="The Broad Institute Genomics Platform"/>
            <consortium name="The Broad Institute Genome Sequencing Center for Infectious Disease"/>
            <person name="Wu L."/>
            <person name="Ma J."/>
        </authorList>
    </citation>
    <scope>NUCLEOTIDE SEQUENCE [LARGE SCALE GENOMIC DNA]</scope>
    <source>
        <strain evidence="5">JCM 16898</strain>
    </source>
</reference>
<dbReference type="CDD" id="cd04301">
    <property type="entry name" value="NAT_SF"/>
    <property type="match status" value="1"/>
</dbReference>
<dbReference type="SUPFAM" id="SSF55729">
    <property type="entry name" value="Acyl-CoA N-acyltransferases (Nat)"/>
    <property type="match status" value="1"/>
</dbReference>
<dbReference type="Proteomes" id="UP001500689">
    <property type="component" value="Unassembled WGS sequence"/>
</dbReference>
<comment type="caution">
    <text evidence="4">The sequence shown here is derived from an EMBL/GenBank/DDBJ whole genome shotgun (WGS) entry which is preliminary data.</text>
</comment>
<accession>A0ABP6VVF2</accession>
<gene>
    <name evidence="4" type="ORF">GCM10022222_25030</name>
</gene>
<dbReference type="Pfam" id="PF24553">
    <property type="entry name" value="Rv0428c_C"/>
    <property type="match status" value="1"/>
</dbReference>
<dbReference type="Gene3D" id="3.40.630.30">
    <property type="match status" value="1"/>
</dbReference>